<evidence type="ECO:0000313" key="7">
    <source>
        <dbReference type="EMBL" id="GFE54180.1"/>
    </source>
</evidence>
<feature type="binding site" evidence="5">
    <location>
        <position position="252"/>
    </location>
    <ligand>
        <name>Zn(2+)</name>
        <dbReference type="ChEBI" id="CHEBI:29105"/>
        <label>2</label>
    </ligand>
</feature>
<feature type="domain" description="PDEase" evidence="6">
    <location>
        <begin position="133"/>
        <end position="462"/>
    </location>
</feature>
<feature type="active site" description="Proton donor" evidence="3">
    <location>
        <position position="211"/>
    </location>
</feature>
<feature type="binding site" evidence="5">
    <location>
        <position position="252"/>
    </location>
    <ligand>
        <name>Zn(2+)</name>
        <dbReference type="ChEBI" id="CHEBI:29105"/>
        <label>1</label>
    </ligand>
</feature>
<dbReference type="GO" id="GO:0046872">
    <property type="term" value="F:metal ion binding"/>
    <property type="evidence" value="ECO:0007669"/>
    <property type="project" value="UniProtKB-KW"/>
</dbReference>
<dbReference type="PANTHER" id="PTHR11347">
    <property type="entry name" value="CYCLIC NUCLEOTIDE PHOSPHODIESTERASE"/>
    <property type="match status" value="1"/>
</dbReference>
<dbReference type="InterPro" id="IPR036971">
    <property type="entry name" value="PDEase_catalytic_dom_sf"/>
</dbReference>
<feature type="binding site" evidence="5">
    <location>
        <position position="215"/>
    </location>
    <ligand>
        <name>Zn(2+)</name>
        <dbReference type="ChEBI" id="CHEBI:29105"/>
        <label>1</label>
    </ligand>
</feature>
<dbReference type="OrthoDB" id="546632at2759"/>
<keyword evidence="2" id="KW-0378">Hydrolase</keyword>
<dbReference type="InterPro" id="IPR003607">
    <property type="entry name" value="HD/PDEase_dom"/>
</dbReference>
<reference evidence="7" key="1">
    <citation type="submission" date="2019-12" db="EMBL/GenBank/DDBJ databases">
        <title>Genome sequence of Babesia ovis.</title>
        <authorList>
            <person name="Yamagishi J."/>
            <person name="Sevinc F."/>
            <person name="Xuan X."/>
        </authorList>
    </citation>
    <scope>NUCLEOTIDE SEQUENCE</scope>
    <source>
        <strain evidence="7">Selcuk</strain>
    </source>
</reference>
<name>A0A9W5WUN9_BABOV</name>
<dbReference type="InterPro" id="IPR023088">
    <property type="entry name" value="PDEase"/>
</dbReference>
<feature type="binding site" evidence="5">
    <location>
        <position position="363"/>
    </location>
    <ligand>
        <name>Zn(2+)</name>
        <dbReference type="ChEBI" id="CHEBI:29105"/>
        <label>1</label>
    </ligand>
</feature>
<dbReference type="Gene3D" id="1.10.1300.10">
    <property type="entry name" value="3'5'-cyclic nucleotide phosphodiesterase, catalytic domain"/>
    <property type="match status" value="1"/>
</dbReference>
<evidence type="ECO:0000256" key="4">
    <source>
        <dbReference type="PIRSR" id="PIRSR623088-2"/>
    </source>
</evidence>
<accession>A0A9W5WUN9</accession>
<organism evidence="7 8">
    <name type="scientific">Babesia ovis</name>
    <dbReference type="NCBI Taxonomy" id="5869"/>
    <lineage>
        <taxon>Eukaryota</taxon>
        <taxon>Sar</taxon>
        <taxon>Alveolata</taxon>
        <taxon>Apicomplexa</taxon>
        <taxon>Aconoidasida</taxon>
        <taxon>Piroplasmida</taxon>
        <taxon>Babesiidae</taxon>
        <taxon>Babesia</taxon>
    </lineage>
</organism>
<dbReference type="PROSITE" id="PS51845">
    <property type="entry name" value="PDEASE_I_2"/>
    <property type="match status" value="1"/>
</dbReference>
<evidence type="ECO:0000256" key="1">
    <source>
        <dbReference type="ARBA" id="ARBA00022723"/>
    </source>
</evidence>
<feature type="binding site" evidence="4">
    <location>
        <position position="252"/>
    </location>
    <ligand>
        <name>AMP</name>
        <dbReference type="ChEBI" id="CHEBI:456215"/>
    </ligand>
</feature>
<dbReference type="PRINTS" id="PR00387">
    <property type="entry name" value="PDIESTERASE1"/>
</dbReference>
<gene>
    <name evidence="7" type="ORF">BaOVIS_015840</name>
</gene>
<dbReference type="Proteomes" id="UP001057455">
    <property type="component" value="Unassembled WGS sequence"/>
</dbReference>
<dbReference type="EMBL" id="BLIY01000010">
    <property type="protein sequence ID" value="GFE54180.1"/>
    <property type="molecule type" value="Genomic_DNA"/>
</dbReference>
<feature type="binding site" evidence="4">
    <location>
        <begin position="211"/>
        <end position="215"/>
    </location>
    <ligand>
        <name>AMP</name>
        <dbReference type="ChEBI" id="CHEBI:456215"/>
    </ligand>
</feature>
<feature type="binding site" evidence="4">
    <location>
        <position position="415"/>
    </location>
    <ligand>
        <name>AMP</name>
        <dbReference type="ChEBI" id="CHEBI:456215"/>
    </ligand>
</feature>
<evidence type="ECO:0000256" key="5">
    <source>
        <dbReference type="PIRSR" id="PIRSR623088-3"/>
    </source>
</evidence>
<dbReference type="GO" id="GO:0004114">
    <property type="term" value="F:3',5'-cyclic-nucleotide phosphodiesterase activity"/>
    <property type="evidence" value="ECO:0007669"/>
    <property type="project" value="InterPro"/>
</dbReference>
<keyword evidence="1 5" id="KW-0479">Metal-binding</keyword>
<protein>
    <submittedName>
        <fullName evidence="7">3,5-cyclic-nucleotide phosphodiesterase domain-containing protein</fullName>
    </submittedName>
</protein>
<dbReference type="InterPro" id="IPR002073">
    <property type="entry name" value="PDEase_catalytic_dom"/>
</dbReference>
<dbReference type="SUPFAM" id="SSF109604">
    <property type="entry name" value="HD-domain/PDEase-like"/>
    <property type="match status" value="1"/>
</dbReference>
<evidence type="ECO:0000313" key="8">
    <source>
        <dbReference type="Proteomes" id="UP001057455"/>
    </source>
</evidence>
<dbReference type="CDD" id="cd00077">
    <property type="entry name" value="HDc"/>
    <property type="match status" value="1"/>
</dbReference>
<evidence type="ECO:0000256" key="3">
    <source>
        <dbReference type="PIRSR" id="PIRSR623088-1"/>
    </source>
</evidence>
<comment type="caution">
    <text evidence="7">The sequence shown here is derived from an EMBL/GenBank/DDBJ whole genome shotgun (WGS) entry which is preliminary data.</text>
</comment>
<evidence type="ECO:0000259" key="6">
    <source>
        <dbReference type="PROSITE" id="PS51845"/>
    </source>
</evidence>
<dbReference type="GO" id="GO:0007165">
    <property type="term" value="P:signal transduction"/>
    <property type="evidence" value="ECO:0007669"/>
    <property type="project" value="InterPro"/>
</dbReference>
<sequence length="485" mass="55350">MGKDLMCSVVEVERFLKDHEADQSITEAFKIVKYAVYDNQITQMGLKATRIASVSDPTRSRKSKPNDTFSKLVHSLFCGCIHKGEGSLLEDDTTTSFRGEGECKDTDGPQEIGQPAMPRKGWVISNSKRNKPIDYDNEEEYRKAMSQLGRNWNLDFFALSNFKSVVRNGPIITVGHALIDPVGERIHPNFNRLLSPVLNMIQDVYLPNPYHNALHGACVAHMTVVLTRALSLNKYLTPIEEFAYMLAAIGHDAGHPGKTNAFLRSTQNPLALIYNDTSILENYHASLVCHIIRAQEDFFGLFSQHDWEVVRKRIIQLMLATDMMTHFTHVNNVKERRLNGTLDFVNNPEDLWLCMVLCVKTADIGHNFLPWCDHLPWTKALFDEFHVQGDEERLLSLPLLLFFDRTRSADIPDSQLGFFQGFTTPLIDELTLLNINSTYLNDVLKENARENLEQWKNNSKRQLTDIMDDLDKSDKVYEIKDATIV</sequence>
<feature type="binding site" evidence="4">
    <location>
        <position position="363"/>
    </location>
    <ligand>
        <name>AMP</name>
        <dbReference type="ChEBI" id="CHEBI:456215"/>
    </ligand>
</feature>
<keyword evidence="8" id="KW-1185">Reference proteome</keyword>
<dbReference type="AlphaFoldDB" id="A0A9W5WUN9"/>
<feature type="binding site" evidence="5">
    <location>
        <position position="251"/>
    </location>
    <ligand>
        <name>Zn(2+)</name>
        <dbReference type="ChEBI" id="CHEBI:29105"/>
        <label>1</label>
    </ligand>
</feature>
<proteinExistence type="predicted"/>
<evidence type="ECO:0000256" key="2">
    <source>
        <dbReference type="ARBA" id="ARBA00022801"/>
    </source>
</evidence>
<dbReference type="Pfam" id="PF00233">
    <property type="entry name" value="PDEase_I"/>
    <property type="match status" value="1"/>
</dbReference>